<name>A0A1E5PR61_9ACTN</name>
<proteinExistence type="predicted"/>
<evidence type="ECO:0000256" key="1">
    <source>
        <dbReference type="SAM" id="MobiDB-lite"/>
    </source>
</evidence>
<reference evidence="2 3" key="1">
    <citation type="submission" date="2016-08" db="EMBL/GenBank/DDBJ databases">
        <title>The complete genome of Streptomyces subrutilus 10-1-1.</title>
        <authorList>
            <person name="Chen X."/>
        </authorList>
    </citation>
    <scope>NUCLEOTIDE SEQUENCE [LARGE SCALE GENOMIC DNA]</scope>
    <source>
        <strain evidence="2 3">10-1-1</strain>
    </source>
</reference>
<sequence>MRRRRPEAVRRCPALAHEAVAAGGPAAGRCLMDAAGTVLYEGRDEAYEQGPGRGPLRGTPPAHAETDAAAQRDGPSRPPGGRGRRGGQDRTARAAA</sequence>
<keyword evidence="3" id="KW-1185">Reference proteome</keyword>
<evidence type="ECO:0000313" key="2">
    <source>
        <dbReference type="EMBL" id="OEJ32046.1"/>
    </source>
</evidence>
<protein>
    <submittedName>
        <fullName evidence="2">Uncharacterized protein</fullName>
    </submittedName>
</protein>
<evidence type="ECO:0000313" key="3">
    <source>
        <dbReference type="Proteomes" id="UP000095705"/>
    </source>
</evidence>
<dbReference type="STRING" id="36818.BGK67_12470"/>
<dbReference type="AlphaFoldDB" id="A0A1E5PR61"/>
<feature type="compositionally biased region" description="Basic and acidic residues" evidence="1">
    <location>
        <begin position="86"/>
        <end position="96"/>
    </location>
</feature>
<dbReference type="EMBL" id="MEHK01000001">
    <property type="protein sequence ID" value="OEJ32046.1"/>
    <property type="molecule type" value="Genomic_DNA"/>
</dbReference>
<gene>
    <name evidence="2" type="ORF">BGK67_12470</name>
</gene>
<feature type="region of interest" description="Disordered" evidence="1">
    <location>
        <begin position="43"/>
        <end position="96"/>
    </location>
</feature>
<comment type="caution">
    <text evidence="2">The sequence shown here is derived from an EMBL/GenBank/DDBJ whole genome shotgun (WGS) entry which is preliminary data.</text>
</comment>
<dbReference type="Proteomes" id="UP000095705">
    <property type="component" value="Unassembled WGS sequence"/>
</dbReference>
<dbReference type="RefSeq" id="WP_069920331.1">
    <property type="nucleotide sequence ID" value="NZ_MEHK01000001.1"/>
</dbReference>
<organism evidence="2 3">
    <name type="scientific">Streptomyces subrutilus</name>
    <dbReference type="NCBI Taxonomy" id="36818"/>
    <lineage>
        <taxon>Bacteria</taxon>
        <taxon>Bacillati</taxon>
        <taxon>Actinomycetota</taxon>
        <taxon>Actinomycetes</taxon>
        <taxon>Kitasatosporales</taxon>
        <taxon>Streptomycetaceae</taxon>
        <taxon>Streptomyces</taxon>
    </lineage>
</organism>
<accession>A0A1E5PR61</accession>